<dbReference type="AlphaFoldDB" id="A0A410M9R4"/>
<name>A0A410M9R4_9BACI</name>
<dbReference type="InterPro" id="IPR036388">
    <property type="entry name" value="WH-like_DNA-bd_sf"/>
</dbReference>
<dbReference type="GO" id="GO:0006950">
    <property type="term" value="P:response to stress"/>
    <property type="evidence" value="ECO:0007669"/>
    <property type="project" value="TreeGrafter"/>
</dbReference>
<dbReference type="GO" id="GO:0003700">
    <property type="term" value="F:DNA-binding transcription factor activity"/>
    <property type="evidence" value="ECO:0007669"/>
    <property type="project" value="InterPro"/>
</dbReference>
<evidence type="ECO:0000256" key="1">
    <source>
        <dbReference type="ARBA" id="ARBA00023015"/>
    </source>
</evidence>
<gene>
    <name evidence="5" type="ORF">HLI_04145</name>
</gene>
<dbReference type="SMART" id="SM00347">
    <property type="entry name" value="HTH_MARR"/>
    <property type="match status" value="1"/>
</dbReference>
<dbReference type="PROSITE" id="PS50995">
    <property type="entry name" value="HTH_MARR_2"/>
    <property type="match status" value="1"/>
</dbReference>
<evidence type="ECO:0000256" key="3">
    <source>
        <dbReference type="ARBA" id="ARBA00023163"/>
    </source>
</evidence>
<evidence type="ECO:0000256" key="2">
    <source>
        <dbReference type="ARBA" id="ARBA00023125"/>
    </source>
</evidence>
<dbReference type="Proteomes" id="UP000287756">
    <property type="component" value="Chromosome"/>
</dbReference>
<evidence type="ECO:0000313" key="5">
    <source>
        <dbReference type="EMBL" id="QAS51469.1"/>
    </source>
</evidence>
<dbReference type="InterPro" id="IPR055166">
    <property type="entry name" value="Transc_reg_Sar_Rot_HTH"/>
</dbReference>
<dbReference type="KEGG" id="hli:HLI_04145"/>
<dbReference type="Gene3D" id="1.10.10.10">
    <property type="entry name" value="Winged helix-like DNA-binding domain superfamily/Winged helix DNA-binding domain"/>
    <property type="match status" value="1"/>
</dbReference>
<protein>
    <submittedName>
        <fullName evidence="5">MarR family transcriptional regulator</fullName>
    </submittedName>
</protein>
<reference evidence="5 6" key="1">
    <citation type="submission" date="2018-01" db="EMBL/GenBank/DDBJ databases">
        <title>The whole genome sequencing and assembly of Halobacillus litoralis ERB031 strain.</title>
        <authorList>
            <person name="Lee S.-J."/>
            <person name="Park M.-K."/>
            <person name="Kim J.-Y."/>
            <person name="Lee Y.-J."/>
            <person name="Yi H."/>
            <person name="Bahn Y.-S."/>
            <person name="Kim J.F."/>
            <person name="Lee D.-W."/>
        </authorList>
    </citation>
    <scope>NUCLEOTIDE SEQUENCE [LARGE SCALE GENOMIC DNA]</scope>
    <source>
        <strain evidence="5 6">ERB 031</strain>
    </source>
</reference>
<dbReference type="PANTHER" id="PTHR33164">
    <property type="entry name" value="TRANSCRIPTIONAL REGULATOR, MARR FAMILY"/>
    <property type="match status" value="1"/>
</dbReference>
<dbReference type="PANTHER" id="PTHR33164:SF99">
    <property type="entry name" value="MARR FAMILY REGULATORY PROTEIN"/>
    <property type="match status" value="1"/>
</dbReference>
<keyword evidence="2" id="KW-0238">DNA-binding</keyword>
<dbReference type="GO" id="GO:0003677">
    <property type="term" value="F:DNA binding"/>
    <property type="evidence" value="ECO:0007669"/>
    <property type="project" value="UniProtKB-KW"/>
</dbReference>
<sequence length="139" mass="16545">MIMNENELFNAWINLTKFHDRLLKSMDYTLKNQFQLGIKEFYLMYYLAQTEQKKMRLTDLVPKVDLSHSALSRLVTRLEQHQVGSLVKRKKGPDDKRSVDIFLMKKGEQIIHEMQMLINESLQSQMSEKDIQNIKRLVE</sequence>
<proteinExistence type="predicted"/>
<dbReference type="InterPro" id="IPR036390">
    <property type="entry name" value="WH_DNA-bd_sf"/>
</dbReference>
<feature type="domain" description="HTH marR-type" evidence="4">
    <location>
        <begin position="5"/>
        <end position="139"/>
    </location>
</feature>
<dbReference type="SUPFAM" id="SSF46785">
    <property type="entry name" value="Winged helix' DNA-binding domain"/>
    <property type="match status" value="1"/>
</dbReference>
<dbReference type="InterPro" id="IPR000835">
    <property type="entry name" value="HTH_MarR-typ"/>
</dbReference>
<keyword evidence="1" id="KW-0805">Transcription regulation</keyword>
<dbReference type="OrthoDB" id="5195026at2"/>
<accession>A0A410M9R4</accession>
<keyword evidence="3" id="KW-0804">Transcription</keyword>
<dbReference type="EMBL" id="CP026118">
    <property type="protein sequence ID" value="QAS51469.1"/>
    <property type="molecule type" value="Genomic_DNA"/>
</dbReference>
<evidence type="ECO:0000313" key="6">
    <source>
        <dbReference type="Proteomes" id="UP000287756"/>
    </source>
</evidence>
<dbReference type="InterPro" id="IPR039422">
    <property type="entry name" value="MarR/SlyA-like"/>
</dbReference>
<dbReference type="Pfam" id="PF22381">
    <property type="entry name" value="Staph_reg_Sar_Rot"/>
    <property type="match status" value="1"/>
</dbReference>
<organism evidence="5 6">
    <name type="scientific">Halobacillus litoralis</name>
    <dbReference type="NCBI Taxonomy" id="45668"/>
    <lineage>
        <taxon>Bacteria</taxon>
        <taxon>Bacillati</taxon>
        <taxon>Bacillota</taxon>
        <taxon>Bacilli</taxon>
        <taxon>Bacillales</taxon>
        <taxon>Bacillaceae</taxon>
        <taxon>Halobacillus</taxon>
    </lineage>
</organism>
<evidence type="ECO:0000259" key="4">
    <source>
        <dbReference type="PROSITE" id="PS50995"/>
    </source>
</evidence>